<proteinExistence type="predicted"/>
<evidence type="ECO:0000313" key="1">
    <source>
        <dbReference type="EMBL" id="EMM93930.1"/>
    </source>
</evidence>
<sequence length="51" mass="6061">MFYLPMNTDSGMKSYPEDLEKEMFAVVEKELELFVSKEKIHRLFANEIGFK</sequence>
<accession>M6HA40</accession>
<name>M6HA40_LEPIR</name>
<comment type="caution">
    <text evidence="1">The sequence shown here is derived from an EMBL/GenBank/DDBJ whole genome shotgun (WGS) entry which is preliminary data.</text>
</comment>
<organism evidence="1 2">
    <name type="scientific">Leptospira interrogans serovar Zanoni str. LT2156</name>
    <dbReference type="NCBI Taxonomy" id="1001601"/>
    <lineage>
        <taxon>Bacteria</taxon>
        <taxon>Pseudomonadati</taxon>
        <taxon>Spirochaetota</taxon>
        <taxon>Spirochaetia</taxon>
        <taxon>Leptospirales</taxon>
        <taxon>Leptospiraceae</taxon>
        <taxon>Leptospira</taxon>
    </lineage>
</organism>
<dbReference type="Proteomes" id="UP000012089">
    <property type="component" value="Unassembled WGS sequence"/>
</dbReference>
<dbReference type="AlphaFoldDB" id="M6HA40"/>
<protein>
    <submittedName>
        <fullName evidence="1">Uncharacterized protein</fullName>
    </submittedName>
</protein>
<reference evidence="1 2" key="1">
    <citation type="submission" date="2013-01" db="EMBL/GenBank/DDBJ databases">
        <authorList>
            <person name="Harkins D.M."/>
            <person name="Durkin A.S."/>
            <person name="Brinkac L.M."/>
            <person name="Haft D.H."/>
            <person name="Selengut J.D."/>
            <person name="Sanka R."/>
            <person name="DePew J."/>
            <person name="Purushe J."/>
            <person name="Tulsiani S.M."/>
            <person name="Graham G.C."/>
            <person name="Burns M.-A."/>
            <person name="Dohnt M.F."/>
            <person name="Smythe L.D."/>
            <person name="McKay D.B."/>
            <person name="Craig S.B."/>
            <person name="Vinetz J.M."/>
            <person name="Sutton G.G."/>
            <person name="Nierman W.C."/>
            <person name="Fouts D.E."/>
        </authorList>
    </citation>
    <scope>NUCLEOTIDE SEQUENCE [LARGE SCALE GENOMIC DNA]</scope>
    <source>
        <strain evidence="1 2">LT2156</strain>
    </source>
</reference>
<evidence type="ECO:0000313" key="2">
    <source>
        <dbReference type="Proteomes" id="UP000012089"/>
    </source>
</evidence>
<dbReference type="EMBL" id="AFMF02000038">
    <property type="protein sequence ID" value="EMM93930.1"/>
    <property type="molecule type" value="Genomic_DNA"/>
</dbReference>
<gene>
    <name evidence="1" type="ORF">LEP1GSC158_4401</name>
</gene>